<comment type="caution">
    <text evidence="7">The sequence shown here is derived from an EMBL/GenBank/DDBJ whole genome shotgun (WGS) entry which is preliminary data.</text>
</comment>
<protein>
    <recommendedName>
        <fullName evidence="1">DNA-directed DNA polymerase</fullName>
        <ecNumber evidence="1">2.7.7.7</ecNumber>
    </recommendedName>
</protein>
<comment type="subunit">
    <text evidence="3">DNA polymerase III contains a core (composed of alpha, epsilon and theta chains) that associates with a tau subunit. This core dimerizes to form the POLIII' complex. PolIII' associates with the gamma complex (composed of gamma, delta, delta', psi and chi chains) and with the beta chain to form the complete DNA polymerase III complex.</text>
</comment>
<feature type="domain" description="Exonuclease" evidence="6">
    <location>
        <begin position="520"/>
        <end position="690"/>
    </location>
</feature>
<evidence type="ECO:0000313" key="7">
    <source>
        <dbReference type="EMBL" id="MBA4611532.1"/>
    </source>
</evidence>
<dbReference type="RefSeq" id="WP_181759721.1">
    <property type="nucleotide sequence ID" value="NZ_BMCR01000006.1"/>
</dbReference>
<dbReference type="GO" id="GO:0045004">
    <property type="term" value="P:DNA replication proofreading"/>
    <property type="evidence" value="ECO:0007669"/>
    <property type="project" value="TreeGrafter"/>
</dbReference>
<accession>A0A838XN01</accession>
<feature type="transmembrane region" description="Helical" evidence="5">
    <location>
        <begin position="46"/>
        <end position="69"/>
    </location>
</feature>
<keyword evidence="7" id="KW-0540">Nuclease</keyword>
<organism evidence="7 8">
    <name type="scientific">Stappia taiwanensis</name>
    <dbReference type="NCBI Taxonomy" id="992267"/>
    <lineage>
        <taxon>Bacteria</taxon>
        <taxon>Pseudomonadati</taxon>
        <taxon>Pseudomonadota</taxon>
        <taxon>Alphaproteobacteria</taxon>
        <taxon>Hyphomicrobiales</taxon>
        <taxon>Stappiaceae</taxon>
        <taxon>Stappia</taxon>
    </lineage>
</organism>
<evidence type="ECO:0000256" key="3">
    <source>
        <dbReference type="ARBA" id="ARBA00026073"/>
    </source>
</evidence>
<sequence>MPDGWAERWNLRLRFFLFFALILLGTSASIAGAMIYLAAAAPQVPVNALVLGGGVALFASAGLTLWVWLKFDDHVAQPLMKLGAELRASVHAGTPREIPQDTGRYLGLLAPAVREAAVALLEARADVEEMVAVATAEADRQKGQLEAVLRDLQQGVVICTLDHKVLLYNRFAHHLLDQGRSGPLGLERRLTGLVAGQPLRHSLERLTRRFSSGRYRSHKDGLAAQFIGTTACGHESLRGRMSLILGEEEREAIGYVVTFDKVTDELAAGIWRDRLLQDVTRDMRQRVATLSLSGEVLLRKAPMDDAARERLRETVDVETRALGERLDRLDQVAGDLLAGAWPMTEVYSSTLMDCIAARRSEGRELSAVVMGDPLWLSCDSATVVDLVDRMMNRISVWAQVRDFRLSTSRREGTAYLDLLWAGEPVPEPVLEGWLDEPLEEALGAMTGRDVLSRHKTDMWSDILGGGQARLRLPLAVAVEHQDRPMKSTAPLAPRPEFYDFDLFARPTPSTIGETLLRNLSYVVFDTETTGLEPSRGDDLVSVAGVRIVNDRVLRGEIFDGLVNPGRPIPPASSRIHGITDDMVAEADPVEQVLPRFYAFIGDSVLVAHNAAFDMTFLSKYQERTGLRFEQPVLDTVLLAGHIFGASESLTLDALAERFGIVIPVEDRHTALGDALATAEVLRKLIALLTPLGVVTLSDAIEVSNRQVALRRRQRRY</sequence>
<keyword evidence="5" id="KW-0472">Membrane</keyword>
<dbReference type="PANTHER" id="PTHR30231:SF41">
    <property type="entry name" value="DNA POLYMERASE III SUBUNIT EPSILON"/>
    <property type="match status" value="1"/>
</dbReference>
<keyword evidence="5" id="KW-1133">Transmembrane helix</keyword>
<dbReference type="EC" id="2.7.7.7" evidence="1"/>
<reference evidence="7 8" key="2">
    <citation type="submission" date="2020-08" db="EMBL/GenBank/DDBJ databases">
        <title>Stappia taiwanensis sp. nov., isolated from a coastal thermal spring.</title>
        <authorList>
            <person name="Kampfer P."/>
        </authorList>
    </citation>
    <scope>NUCLEOTIDE SEQUENCE [LARGE SCALE GENOMIC DNA]</scope>
    <source>
        <strain evidence="7 8">DSM 23284</strain>
    </source>
</reference>
<dbReference type="GO" id="GO:0003887">
    <property type="term" value="F:DNA-directed DNA polymerase activity"/>
    <property type="evidence" value="ECO:0007669"/>
    <property type="project" value="UniProtKB-EC"/>
</dbReference>
<evidence type="ECO:0000256" key="1">
    <source>
        <dbReference type="ARBA" id="ARBA00012417"/>
    </source>
</evidence>
<dbReference type="CDD" id="cd06127">
    <property type="entry name" value="DEDDh"/>
    <property type="match status" value="1"/>
</dbReference>
<dbReference type="NCBIfam" id="TIGR00573">
    <property type="entry name" value="dnaq"/>
    <property type="match status" value="1"/>
</dbReference>
<dbReference type="SMART" id="SM00479">
    <property type="entry name" value="EXOIII"/>
    <property type="match status" value="1"/>
</dbReference>
<dbReference type="InterPro" id="IPR012337">
    <property type="entry name" value="RNaseH-like_sf"/>
</dbReference>
<keyword evidence="8" id="KW-1185">Reference proteome</keyword>
<dbReference type="FunFam" id="3.30.420.10:FF:000045">
    <property type="entry name" value="3'-5' exonuclease DinG"/>
    <property type="match status" value="1"/>
</dbReference>
<gene>
    <name evidence="7" type="ORF">H1W37_07720</name>
</gene>
<dbReference type="Proteomes" id="UP000559404">
    <property type="component" value="Unassembled WGS sequence"/>
</dbReference>
<evidence type="ECO:0000313" key="8">
    <source>
        <dbReference type="Proteomes" id="UP000559404"/>
    </source>
</evidence>
<feature type="transmembrane region" description="Helical" evidence="5">
    <location>
        <begin position="15"/>
        <end position="39"/>
    </location>
</feature>
<name>A0A838XN01_9HYPH</name>
<keyword evidence="5" id="KW-0812">Transmembrane</keyword>
<dbReference type="Pfam" id="PF00929">
    <property type="entry name" value="RNase_T"/>
    <property type="match status" value="1"/>
</dbReference>
<dbReference type="PANTHER" id="PTHR30231">
    <property type="entry name" value="DNA POLYMERASE III SUBUNIT EPSILON"/>
    <property type="match status" value="1"/>
</dbReference>
<dbReference type="AlphaFoldDB" id="A0A838XN01"/>
<dbReference type="EMBL" id="JACEON010000005">
    <property type="protein sequence ID" value="MBA4611532.1"/>
    <property type="molecule type" value="Genomic_DNA"/>
</dbReference>
<comment type="catalytic activity">
    <reaction evidence="4">
        <text>DNA(n) + a 2'-deoxyribonucleoside 5'-triphosphate = DNA(n+1) + diphosphate</text>
        <dbReference type="Rhea" id="RHEA:22508"/>
        <dbReference type="Rhea" id="RHEA-COMP:17339"/>
        <dbReference type="Rhea" id="RHEA-COMP:17340"/>
        <dbReference type="ChEBI" id="CHEBI:33019"/>
        <dbReference type="ChEBI" id="CHEBI:61560"/>
        <dbReference type="ChEBI" id="CHEBI:173112"/>
        <dbReference type="EC" id="2.7.7.7"/>
    </reaction>
</comment>
<evidence type="ECO:0000256" key="5">
    <source>
        <dbReference type="SAM" id="Phobius"/>
    </source>
</evidence>
<evidence type="ECO:0000256" key="4">
    <source>
        <dbReference type="ARBA" id="ARBA00049244"/>
    </source>
</evidence>
<dbReference type="Gene3D" id="3.30.420.10">
    <property type="entry name" value="Ribonuclease H-like superfamily/Ribonuclease H"/>
    <property type="match status" value="1"/>
</dbReference>
<dbReference type="GO" id="GO:0008408">
    <property type="term" value="F:3'-5' exonuclease activity"/>
    <property type="evidence" value="ECO:0007669"/>
    <property type="project" value="TreeGrafter"/>
</dbReference>
<proteinExistence type="predicted"/>
<dbReference type="InterPro" id="IPR013520">
    <property type="entry name" value="Ribonucl_H"/>
</dbReference>
<reference evidence="7 8" key="1">
    <citation type="submission" date="2020-07" db="EMBL/GenBank/DDBJ databases">
        <authorList>
            <person name="Li M."/>
        </authorList>
    </citation>
    <scope>NUCLEOTIDE SEQUENCE [LARGE SCALE GENOMIC DNA]</scope>
    <source>
        <strain evidence="7 8">DSM 23284</strain>
    </source>
</reference>
<dbReference type="GO" id="GO:0005829">
    <property type="term" value="C:cytosol"/>
    <property type="evidence" value="ECO:0007669"/>
    <property type="project" value="TreeGrafter"/>
</dbReference>
<keyword evidence="7" id="KW-0269">Exonuclease</keyword>
<dbReference type="SUPFAM" id="SSF53098">
    <property type="entry name" value="Ribonuclease H-like"/>
    <property type="match status" value="1"/>
</dbReference>
<dbReference type="InterPro" id="IPR006054">
    <property type="entry name" value="DnaQ"/>
</dbReference>
<comment type="function">
    <text evidence="2">DNA polymerase III is a complex, multichain enzyme responsible for most of the replicative synthesis in bacteria. The epsilon subunit contain the editing function and is a proofreading 3'-5' exonuclease.</text>
</comment>
<dbReference type="InterPro" id="IPR036397">
    <property type="entry name" value="RNaseH_sf"/>
</dbReference>
<keyword evidence="7" id="KW-0378">Hydrolase</keyword>
<evidence type="ECO:0000256" key="2">
    <source>
        <dbReference type="ARBA" id="ARBA00025483"/>
    </source>
</evidence>
<dbReference type="GO" id="GO:0003677">
    <property type="term" value="F:DNA binding"/>
    <property type="evidence" value="ECO:0007669"/>
    <property type="project" value="InterPro"/>
</dbReference>
<evidence type="ECO:0000259" key="6">
    <source>
        <dbReference type="SMART" id="SM00479"/>
    </source>
</evidence>